<gene>
    <name evidence="1" type="ORF">PHYBLDRAFT_164735</name>
</gene>
<dbReference type="AlphaFoldDB" id="A0A162Y1E1"/>
<evidence type="ECO:0000313" key="1">
    <source>
        <dbReference type="EMBL" id="OAD77845.1"/>
    </source>
</evidence>
<protein>
    <submittedName>
        <fullName evidence="1">Uncharacterized protein</fullName>
    </submittedName>
</protein>
<reference evidence="2" key="1">
    <citation type="submission" date="2015-06" db="EMBL/GenBank/DDBJ databases">
        <title>Expansion of signal transduction pathways in fungi by whole-genome duplication.</title>
        <authorList>
            <consortium name="DOE Joint Genome Institute"/>
            <person name="Corrochano L.M."/>
            <person name="Kuo A."/>
            <person name="Marcet-Houben M."/>
            <person name="Polaino S."/>
            <person name="Salamov A."/>
            <person name="Villalobos J.M."/>
            <person name="Alvarez M.I."/>
            <person name="Avalos J."/>
            <person name="Benito E.P."/>
            <person name="Benoit I."/>
            <person name="Burger G."/>
            <person name="Camino L.P."/>
            <person name="Canovas D."/>
            <person name="Cerda-Olmedo E."/>
            <person name="Cheng J.-F."/>
            <person name="Dominguez A."/>
            <person name="Elias M."/>
            <person name="Eslava A.P."/>
            <person name="Glaser F."/>
            <person name="Grimwood J."/>
            <person name="Gutierrez G."/>
            <person name="Heitman J."/>
            <person name="Henrissat B."/>
            <person name="Iturriaga E.A."/>
            <person name="Lang B.F."/>
            <person name="Lavin J.L."/>
            <person name="Lee S."/>
            <person name="Li W."/>
            <person name="Lindquist E."/>
            <person name="Lopez-Garcia S."/>
            <person name="Luque E.M."/>
            <person name="Marcos A.T."/>
            <person name="Martin J."/>
            <person name="McCluskey K."/>
            <person name="Medina H.R."/>
            <person name="Miralles-Duran A."/>
            <person name="Miyazaki A."/>
            <person name="Munoz-Torres E."/>
            <person name="Oguiza J.A."/>
            <person name="Ohm R."/>
            <person name="Olmedo M."/>
            <person name="Orejas M."/>
            <person name="Ortiz-Castellanos L."/>
            <person name="Pisabarro A.G."/>
            <person name="Rodriguez-Romero J."/>
            <person name="Ruiz-Herrera J."/>
            <person name="Ruiz-Vazquez R."/>
            <person name="Sanz C."/>
            <person name="Schackwitz W."/>
            <person name="Schmutz J."/>
            <person name="Shahriari M."/>
            <person name="Shelest E."/>
            <person name="Silva-Franco F."/>
            <person name="Soanes D."/>
            <person name="Syed K."/>
            <person name="Tagua V.G."/>
            <person name="Talbot N.J."/>
            <person name="Thon M."/>
            <person name="De vries R.P."/>
            <person name="Wiebenga A."/>
            <person name="Yadav J.S."/>
            <person name="Braun E.L."/>
            <person name="Baker S."/>
            <person name="Garre V."/>
            <person name="Horwitz B."/>
            <person name="Torres-Martinez S."/>
            <person name="Idnurm A."/>
            <person name="Herrera-Estrella A."/>
            <person name="Gabaldon T."/>
            <person name="Grigoriev I.V."/>
        </authorList>
    </citation>
    <scope>NUCLEOTIDE SEQUENCE [LARGE SCALE GENOMIC DNA]</scope>
    <source>
        <strain evidence="2">NRRL 1555(-)</strain>
    </source>
</reference>
<dbReference type="InParanoid" id="A0A162Y1E1"/>
<accession>A0A162Y1E1</accession>
<dbReference type="GeneID" id="28995975"/>
<keyword evidence="2" id="KW-1185">Reference proteome</keyword>
<dbReference type="VEuPathDB" id="FungiDB:PHYBLDRAFT_164735"/>
<evidence type="ECO:0000313" key="2">
    <source>
        <dbReference type="Proteomes" id="UP000077315"/>
    </source>
</evidence>
<organism evidence="1 2">
    <name type="scientific">Phycomyces blakesleeanus (strain ATCC 8743b / DSM 1359 / FGSC 10004 / NBRC 33097 / NRRL 1555)</name>
    <dbReference type="NCBI Taxonomy" id="763407"/>
    <lineage>
        <taxon>Eukaryota</taxon>
        <taxon>Fungi</taxon>
        <taxon>Fungi incertae sedis</taxon>
        <taxon>Mucoromycota</taxon>
        <taxon>Mucoromycotina</taxon>
        <taxon>Mucoromycetes</taxon>
        <taxon>Mucorales</taxon>
        <taxon>Phycomycetaceae</taxon>
        <taxon>Phycomyces</taxon>
    </lineage>
</organism>
<sequence length="323" mass="38021">MVTLLILLSAPENVYKCLEYILNQYEGKHELNYAFDIRRLPIPRLFSILLNHLMHWRSVVYSVNSLSAFVKNPLPKGYDNDLQLFYEVFNFKLLEYSSIEGLMFNGENNVLLGIIDRSDGFSVDFLFYKRSHNTTDEISIVDHDFGIKHFIFEEVTKMYRPSFLDPGRNRVFTAAVRLDPNDHQLRRCTTKEYFHLTGSTVMDTVFTFYGFNTVPWLADILEPKFYVNKVEYVLEQKSKQTNAVTATVSAISWPNSLTLLYRRQKFKSRVAHLYCVLFVQVIRENIPSFLGSSFYVYGLPTMIRKFYKKTWGVYRDLKLPRYL</sequence>
<proteinExistence type="predicted"/>
<dbReference type="RefSeq" id="XP_018295885.1">
    <property type="nucleotide sequence ID" value="XM_018435069.1"/>
</dbReference>
<name>A0A162Y1E1_PHYB8</name>
<dbReference type="EMBL" id="KV440974">
    <property type="protein sequence ID" value="OAD77845.1"/>
    <property type="molecule type" value="Genomic_DNA"/>
</dbReference>
<dbReference type="OrthoDB" id="2237019at2759"/>
<dbReference type="Proteomes" id="UP000077315">
    <property type="component" value="Unassembled WGS sequence"/>
</dbReference>